<dbReference type="Pfam" id="PF00903">
    <property type="entry name" value="Glyoxalase"/>
    <property type="match status" value="1"/>
</dbReference>
<dbReference type="InterPro" id="IPR000486">
    <property type="entry name" value="Xdiol_ring_cleave_dOase_1/2"/>
</dbReference>
<reference evidence="11" key="1">
    <citation type="journal article" date="2019" name="Int. J. Syst. Evol. Microbiol.">
        <title>The Global Catalogue of Microorganisms (GCM) 10K type strain sequencing project: providing services to taxonomists for standard genome sequencing and annotation.</title>
        <authorList>
            <consortium name="The Broad Institute Genomics Platform"/>
            <consortium name="The Broad Institute Genome Sequencing Center for Infectious Disease"/>
            <person name="Wu L."/>
            <person name="Ma J."/>
        </authorList>
    </citation>
    <scope>NUCLEOTIDE SEQUENCE [LARGE SCALE GENOMIC DNA]</scope>
    <source>
        <strain evidence="11">KCTC 42964</strain>
    </source>
</reference>
<dbReference type="Gene3D" id="3.10.180.10">
    <property type="entry name" value="2,3-Dihydroxybiphenyl 1,2-Dioxygenase, domain 1"/>
    <property type="match status" value="1"/>
</dbReference>
<accession>A0ABV7L8K7</accession>
<comment type="caution">
    <text evidence="10">The sequence shown here is derived from an EMBL/GenBank/DDBJ whole genome shotgun (WGS) entry which is preliminary data.</text>
</comment>
<keyword evidence="5 8" id="KW-0223">Dioxygenase</keyword>
<dbReference type="RefSeq" id="WP_379906214.1">
    <property type="nucleotide sequence ID" value="NZ_JBHRTR010000048.1"/>
</dbReference>
<sequence>MAAPRKFAHVVFNTHRYEEMIAWYLDVFEARVQHRDDRLAFLTYDQEHHRFAFANLGPAGAGGGDVVPGRAGVNHLAYTWDGLAALLDLYKRLKARGILPYRPIRHGFTLSMYYRDPDGNQLEFQVDLMTPAAANRFMDSPAFAANPIGEHFDPDQLVARFEAGAPVDDLIFRSDQAESAGSQWVRELA</sequence>
<keyword evidence="6 8" id="KW-0560">Oxidoreductase</keyword>
<evidence type="ECO:0000256" key="8">
    <source>
        <dbReference type="RuleBase" id="RU000683"/>
    </source>
</evidence>
<dbReference type="InterPro" id="IPR037523">
    <property type="entry name" value="VOC_core"/>
</dbReference>
<protein>
    <submittedName>
        <fullName evidence="10">VOC family protein</fullName>
    </submittedName>
</protein>
<evidence type="ECO:0000256" key="3">
    <source>
        <dbReference type="ARBA" id="ARBA00022723"/>
    </source>
</evidence>
<organism evidence="10 11">
    <name type="scientific">Marinibaculum pumilum</name>
    <dbReference type="NCBI Taxonomy" id="1766165"/>
    <lineage>
        <taxon>Bacteria</taxon>
        <taxon>Pseudomonadati</taxon>
        <taxon>Pseudomonadota</taxon>
        <taxon>Alphaproteobacteria</taxon>
        <taxon>Rhodospirillales</taxon>
        <taxon>Rhodospirillaceae</taxon>
        <taxon>Marinibaculum</taxon>
    </lineage>
</organism>
<dbReference type="InterPro" id="IPR004360">
    <property type="entry name" value="Glyas_Fos-R_dOase_dom"/>
</dbReference>
<comment type="similarity">
    <text evidence="2 8">Belongs to the extradiol ring-cleavage dioxygenase family.</text>
</comment>
<evidence type="ECO:0000256" key="2">
    <source>
        <dbReference type="ARBA" id="ARBA00008784"/>
    </source>
</evidence>
<evidence type="ECO:0000313" key="11">
    <source>
        <dbReference type="Proteomes" id="UP001595528"/>
    </source>
</evidence>
<gene>
    <name evidence="10" type="ORF">ACFOGJ_26215</name>
</gene>
<keyword evidence="11" id="KW-1185">Reference proteome</keyword>
<comment type="cofactor">
    <cofactor evidence="1 8">
        <name>Fe(2+)</name>
        <dbReference type="ChEBI" id="CHEBI:29033"/>
    </cofactor>
</comment>
<evidence type="ECO:0000256" key="6">
    <source>
        <dbReference type="ARBA" id="ARBA00023002"/>
    </source>
</evidence>
<proteinExistence type="inferred from homology"/>
<evidence type="ECO:0000256" key="7">
    <source>
        <dbReference type="ARBA" id="ARBA00023004"/>
    </source>
</evidence>
<dbReference type="InterPro" id="IPR029068">
    <property type="entry name" value="Glyas_Bleomycin-R_OHBP_Dase"/>
</dbReference>
<evidence type="ECO:0000256" key="4">
    <source>
        <dbReference type="ARBA" id="ARBA00022797"/>
    </source>
</evidence>
<name>A0ABV7L8K7_9PROT</name>
<evidence type="ECO:0000313" key="10">
    <source>
        <dbReference type="EMBL" id="MFC3230769.1"/>
    </source>
</evidence>
<dbReference type="EMBL" id="JBHRTR010000048">
    <property type="protein sequence ID" value="MFC3230769.1"/>
    <property type="molecule type" value="Genomic_DNA"/>
</dbReference>
<keyword evidence="7 8" id="KW-0408">Iron</keyword>
<dbReference type="PROSITE" id="PS00082">
    <property type="entry name" value="EXTRADIOL_DIOXYGENAS"/>
    <property type="match status" value="1"/>
</dbReference>
<evidence type="ECO:0000256" key="1">
    <source>
        <dbReference type="ARBA" id="ARBA00001954"/>
    </source>
</evidence>
<dbReference type="SUPFAM" id="SSF54593">
    <property type="entry name" value="Glyoxalase/Bleomycin resistance protein/Dihydroxybiphenyl dioxygenase"/>
    <property type="match status" value="1"/>
</dbReference>
<feature type="domain" description="VOC" evidence="9">
    <location>
        <begin position="6"/>
        <end position="127"/>
    </location>
</feature>
<dbReference type="Proteomes" id="UP001595528">
    <property type="component" value="Unassembled WGS sequence"/>
</dbReference>
<evidence type="ECO:0000256" key="5">
    <source>
        <dbReference type="ARBA" id="ARBA00022964"/>
    </source>
</evidence>
<keyword evidence="4 8" id="KW-0058">Aromatic hydrocarbons catabolism</keyword>
<keyword evidence="3" id="KW-0479">Metal-binding</keyword>
<dbReference type="PROSITE" id="PS51819">
    <property type="entry name" value="VOC"/>
    <property type="match status" value="1"/>
</dbReference>
<evidence type="ECO:0000259" key="9">
    <source>
        <dbReference type="PROSITE" id="PS51819"/>
    </source>
</evidence>